<reference evidence="2 3" key="1">
    <citation type="submission" date="2017-11" db="EMBL/GenBank/DDBJ databases">
        <title>Comparative genomics of Botrytis spp.</title>
        <authorList>
            <person name="Valero-Jimenez C.A."/>
            <person name="Tapia P."/>
            <person name="Veloso J."/>
            <person name="Silva-Moreno E."/>
            <person name="Staats M."/>
            <person name="Valdes J.H."/>
            <person name="Van Kan J.A.L."/>
        </authorList>
    </citation>
    <scope>NUCLEOTIDE SEQUENCE [LARGE SCALE GENOMIC DNA]</scope>
    <source>
        <strain evidence="2 3">MUCL2830</strain>
    </source>
</reference>
<dbReference type="AlphaFoldDB" id="A0A4Y8CUG3"/>
<proteinExistence type="predicted"/>
<evidence type="ECO:0000313" key="2">
    <source>
        <dbReference type="EMBL" id="TEY43201.1"/>
    </source>
</evidence>
<accession>A0A4Y8CUG3</accession>
<dbReference type="EMBL" id="PHWZ01000373">
    <property type="protein sequence ID" value="TEY43201.1"/>
    <property type="molecule type" value="Genomic_DNA"/>
</dbReference>
<dbReference type="Proteomes" id="UP000297299">
    <property type="component" value="Unassembled WGS sequence"/>
</dbReference>
<name>A0A4Y8CUG3_9HELO</name>
<feature type="region of interest" description="Disordered" evidence="1">
    <location>
        <begin position="151"/>
        <end position="193"/>
    </location>
</feature>
<evidence type="ECO:0000313" key="3">
    <source>
        <dbReference type="Proteomes" id="UP000297299"/>
    </source>
</evidence>
<organism evidence="2 3">
    <name type="scientific">Botryotinia calthae</name>
    <dbReference type="NCBI Taxonomy" id="38488"/>
    <lineage>
        <taxon>Eukaryota</taxon>
        <taxon>Fungi</taxon>
        <taxon>Dikarya</taxon>
        <taxon>Ascomycota</taxon>
        <taxon>Pezizomycotina</taxon>
        <taxon>Leotiomycetes</taxon>
        <taxon>Helotiales</taxon>
        <taxon>Sclerotiniaceae</taxon>
        <taxon>Botryotinia</taxon>
    </lineage>
</organism>
<comment type="caution">
    <text evidence="2">The sequence shown here is derived from an EMBL/GenBank/DDBJ whole genome shotgun (WGS) entry which is preliminary data.</text>
</comment>
<protein>
    <submittedName>
        <fullName evidence="2">Uncharacterized protein</fullName>
    </submittedName>
</protein>
<sequence>MTIVVVGNTGFEDVPYGRPIEGIGTGAFQELHDNSQYVEIVQKEHLNASTVVMLSGNLLPENKMSDWRWSDGWQNLTYIVQARRHRYLEMGQLSRVSGGDIGILDHHLHLGDDLKIICPEFDKVQERNISPRVPVFLKGKKKRARRLELCLRGSGNGEGNPSYPPQDLGQNEPDDETGAQFSRSNSAGVDTSETSLYVPQPHALSMNLAFFFSPEEELSEAEKRIQKASVPEIANKLEFCSSALVTTLYLAGLLYLYNTQGNWRRSMIPIFGVIFSDNNAEQQVIRIRMSKKSDSKARNLIWSVRREDKARNPKVAG</sequence>
<feature type="compositionally biased region" description="Polar residues" evidence="1">
    <location>
        <begin position="179"/>
        <end position="193"/>
    </location>
</feature>
<dbReference type="OrthoDB" id="3540772at2759"/>
<evidence type="ECO:0000256" key="1">
    <source>
        <dbReference type="SAM" id="MobiDB-lite"/>
    </source>
</evidence>
<gene>
    <name evidence="2" type="ORF">BOTCAL_0374g00030</name>
</gene>
<keyword evidence="3" id="KW-1185">Reference proteome</keyword>